<sequence length="143" mass="15819">MVPSLHGFSPAYPCAPEGSSGGFSKAPRSATQGQSARPPRAPVRRRHETASPRPRPSARPFRRARRLRRLEGKPGESAELVRQIRTGADARTEDGLSQGQGRSPHPRGRCQHTRDQAHPHRRDRLGHRPAADARVVGRRARGR</sequence>
<comment type="caution">
    <text evidence="2">The sequence shown here is derived from an EMBL/GenBank/DDBJ whole genome shotgun (WGS) entry which is preliminary data.</text>
</comment>
<dbReference type="AlphaFoldDB" id="A0A3S3MRK6"/>
<evidence type="ECO:0000256" key="1">
    <source>
        <dbReference type="SAM" id="MobiDB-lite"/>
    </source>
</evidence>
<proteinExistence type="predicted"/>
<organism evidence="2 3">
    <name type="scientific">Paenirhodobacter huangdaonensis</name>
    <dbReference type="NCBI Taxonomy" id="2501515"/>
    <lineage>
        <taxon>Bacteria</taxon>
        <taxon>Pseudomonadati</taxon>
        <taxon>Pseudomonadota</taxon>
        <taxon>Alphaproteobacteria</taxon>
        <taxon>Rhodobacterales</taxon>
        <taxon>Rhodobacter group</taxon>
        <taxon>Paenirhodobacter</taxon>
    </lineage>
</organism>
<evidence type="ECO:0000313" key="2">
    <source>
        <dbReference type="EMBL" id="RWR53759.1"/>
    </source>
</evidence>
<feature type="region of interest" description="Disordered" evidence="1">
    <location>
        <begin position="1"/>
        <end position="143"/>
    </location>
</feature>
<protein>
    <submittedName>
        <fullName evidence="2">Uncharacterized protein</fullName>
    </submittedName>
</protein>
<dbReference type="EMBL" id="SAVA01000002">
    <property type="protein sequence ID" value="RWR53759.1"/>
    <property type="molecule type" value="Genomic_DNA"/>
</dbReference>
<reference evidence="3" key="2">
    <citation type="submission" date="2019-01" db="EMBL/GenBank/DDBJ databases">
        <title>Sinorhodobacter populi sp. nov. isolated from the symptomatic bark tissue of Populus euramericana canker.</title>
        <authorList>
            <person name="Li Y."/>
        </authorList>
    </citation>
    <scope>NUCLEOTIDE SEQUENCE [LARGE SCALE GENOMIC DNA]</scope>
    <source>
        <strain evidence="3">CGMCC 1.12963</strain>
    </source>
</reference>
<gene>
    <name evidence="2" type="ORF">EOW66_03840</name>
</gene>
<accession>A0A3S3MRK6</accession>
<dbReference type="Proteomes" id="UP000288071">
    <property type="component" value="Unassembled WGS sequence"/>
</dbReference>
<keyword evidence="3" id="KW-1185">Reference proteome</keyword>
<name>A0A3S3MRK6_9RHOB</name>
<reference evidence="2 3" key="1">
    <citation type="submission" date="2019-01" db="EMBL/GenBank/DDBJ databases">
        <title>Sinorhodobacter populi sp. nov. isolated from the symptomatic bark tissue of Populus euramericana canker.</title>
        <authorList>
            <person name="Xu G."/>
        </authorList>
    </citation>
    <scope>NUCLEOTIDE SEQUENCE [LARGE SCALE GENOMIC DNA]</scope>
    <source>
        <strain evidence="2 3">CGMCC 1.12963</strain>
    </source>
</reference>
<evidence type="ECO:0000313" key="3">
    <source>
        <dbReference type="Proteomes" id="UP000288071"/>
    </source>
</evidence>